<keyword evidence="3 5" id="KW-1133">Transmembrane helix</keyword>
<organism evidence="6 7">
    <name type="scientific">Thelephora terrestris</name>
    <dbReference type="NCBI Taxonomy" id="56493"/>
    <lineage>
        <taxon>Eukaryota</taxon>
        <taxon>Fungi</taxon>
        <taxon>Dikarya</taxon>
        <taxon>Basidiomycota</taxon>
        <taxon>Agaricomycotina</taxon>
        <taxon>Agaricomycetes</taxon>
        <taxon>Thelephorales</taxon>
        <taxon>Thelephoraceae</taxon>
        <taxon>Thelephora</taxon>
    </lineage>
</organism>
<dbReference type="GO" id="GO:0000324">
    <property type="term" value="C:fungal-type vacuole"/>
    <property type="evidence" value="ECO:0007669"/>
    <property type="project" value="TreeGrafter"/>
</dbReference>
<dbReference type="PANTHER" id="PTHR31465">
    <property type="entry name" value="PROTEIN RTA1-RELATED"/>
    <property type="match status" value="1"/>
</dbReference>
<accession>A0A9P6HF46</accession>
<feature type="transmembrane region" description="Helical" evidence="5">
    <location>
        <begin position="34"/>
        <end position="52"/>
    </location>
</feature>
<dbReference type="AlphaFoldDB" id="A0A9P6HF46"/>
<comment type="caution">
    <text evidence="6">The sequence shown here is derived from an EMBL/GenBank/DDBJ whole genome shotgun (WGS) entry which is preliminary data.</text>
</comment>
<dbReference type="OrthoDB" id="3358017at2759"/>
<keyword evidence="4 5" id="KW-0472">Membrane</keyword>
<proteinExistence type="predicted"/>
<feature type="non-terminal residue" evidence="6">
    <location>
        <position position="1"/>
    </location>
</feature>
<evidence type="ECO:0000256" key="5">
    <source>
        <dbReference type="SAM" id="Phobius"/>
    </source>
</evidence>
<evidence type="ECO:0000256" key="1">
    <source>
        <dbReference type="ARBA" id="ARBA00004141"/>
    </source>
</evidence>
<keyword evidence="7" id="KW-1185">Reference proteome</keyword>
<dbReference type="InterPro" id="IPR007568">
    <property type="entry name" value="RTA1"/>
</dbReference>
<dbReference type="GO" id="GO:0005886">
    <property type="term" value="C:plasma membrane"/>
    <property type="evidence" value="ECO:0007669"/>
    <property type="project" value="TreeGrafter"/>
</dbReference>
<name>A0A9P6HF46_9AGAM</name>
<comment type="subcellular location">
    <subcellularLocation>
        <location evidence="1">Membrane</location>
        <topology evidence="1">Multi-pass membrane protein</topology>
    </subcellularLocation>
</comment>
<keyword evidence="2 5" id="KW-0812">Transmembrane</keyword>
<protein>
    <submittedName>
        <fullName evidence="6">RTA1-domain-containing protein</fullName>
    </submittedName>
</protein>
<feature type="transmembrane region" description="Helical" evidence="5">
    <location>
        <begin position="6"/>
        <end position="27"/>
    </location>
</feature>
<evidence type="ECO:0000256" key="4">
    <source>
        <dbReference type="ARBA" id="ARBA00023136"/>
    </source>
</evidence>
<dbReference type="PANTHER" id="PTHR31465:SF11">
    <property type="entry name" value="DOMAIN PROTEIN, PUTATIVE (AFU_ORTHOLOGUE AFUA_3G10770)-RELATED"/>
    <property type="match status" value="1"/>
</dbReference>
<feature type="transmembrane region" description="Helical" evidence="5">
    <location>
        <begin position="106"/>
        <end position="126"/>
    </location>
</feature>
<dbReference type="EMBL" id="WIUZ02000007">
    <property type="protein sequence ID" value="KAF9784938.1"/>
    <property type="molecule type" value="Genomic_DNA"/>
</dbReference>
<gene>
    <name evidence="6" type="ORF">BJ322DRAFT_1006132</name>
</gene>
<sequence>PFNYVPSFAAGIVFVVLFGLLTTIHLGQALRSRMWWLLPTVVIGGIGESIGWAGRLWGSKNPTSQNPFLMQITTTIISPTFILAANFVIVGILIRKLGTKYSRLRPRLYTIVFCSTDVVALVVQSIGGAMASEAKTASGAQTGGHIALGGIAFQFAAVVVYMLLSTEFFVRFLLKKPFPGREDTIYGAPPSVLDSRTKQMIVGVGLSTLAMFIRGIYRTIELANGWSGRIISTESYFIALDGSMIAFSMLALSVFHPGRLLEVEPAAEEKNNGSITEA</sequence>
<dbReference type="Pfam" id="PF04479">
    <property type="entry name" value="RTA1"/>
    <property type="match status" value="1"/>
</dbReference>
<reference evidence="6" key="2">
    <citation type="submission" date="2020-11" db="EMBL/GenBank/DDBJ databases">
        <authorList>
            <consortium name="DOE Joint Genome Institute"/>
            <person name="Kuo A."/>
            <person name="Miyauchi S."/>
            <person name="Kiss E."/>
            <person name="Drula E."/>
            <person name="Kohler A."/>
            <person name="Sanchez-Garcia M."/>
            <person name="Andreopoulos B."/>
            <person name="Barry K.W."/>
            <person name="Bonito G."/>
            <person name="Buee M."/>
            <person name="Carver A."/>
            <person name="Chen C."/>
            <person name="Cichocki N."/>
            <person name="Clum A."/>
            <person name="Culley D."/>
            <person name="Crous P.W."/>
            <person name="Fauchery L."/>
            <person name="Girlanda M."/>
            <person name="Hayes R."/>
            <person name="Keri Z."/>
            <person name="Labutti K."/>
            <person name="Lipzen A."/>
            <person name="Lombard V."/>
            <person name="Magnuson J."/>
            <person name="Maillard F."/>
            <person name="Morin E."/>
            <person name="Murat C."/>
            <person name="Nolan M."/>
            <person name="Ohm R."/>
            <person name="Pangilinan J."/>
            <person name="Pereira M."/>
            <person name="Perotto S."/>
            <person name="Peter M."/>
            <person name="Riley R."/>
            <person name="Sitrit Y."/>
            <person name="Stielow B."/>
            <person name="Szollosi G."/>
            <person name="Zifcakova L."/>
            <person name="Stursova M."/>
            <person name="Spatafora J.W."/>
            <person name="Tedersoo L."/>
            <person name="Vaario L.-M."/>
            <person name="Yamada A."/>
            <person name="Yan M."/>
            <person name="Wang P."/>
            <person name="Xu J."/>
            <person name="Bruns T."/>
            <person name="Baldrian P."/>
            <person name="Vilgalys R."/>
            <person name="Henrissat B."/>
            <person name="Grigoriev I.V."/>
            <person name="Hibbett D."/>
            <person name="Nagy L.G."/>
            <person name="Martin F.M."/>
        </authorList>
    </citation>
    <scope>NUCLEOTIDE SEQUENCE</scope>
    <source>
        <strain evidence="6">UH-Tt-Lm1</strain>
    </source>
</reference>
<reference evidence="6" key="1">
    <citation type="journal article" date="2020" name="Nat. Commun.">
        <title>Large-scale genome sequencing of mycorrhizal fungi provides insights into the early evolution of symbiotic traits.</title>
        <authorList>
            <person name="Miyauchi S."/>
            <person name="Kiss E."/>
            <person name="Kuo A."/>
            <person name="Drula E."/>
            <person name="Kohler A."/>
            <person name="Sanchez-Garcia M."/>
            <person name="Morin E."/>
            <person name="Andreopoulos B."/>
            <person name="Barry K.W."/>
            <person name="Bonito G."/>
            <person name="Buee M."/>
            <person name="Carver A."/>
            <person name="Chen C."/>
            <person name="Cichocki N."/>
            <person name="Clum A."/>
            <person name="Culley D."/>
            <person name="Crous P.W."/>
            <person name="Fauchery L."/>
            <person name="Girlanda M."/>
            <person name="Hayes R.D."/>
            <person name="Keri Z."/>
            <person name="LaButti K."/>
            <person name="Lipzen A."/>
            <person name="Lombard V."/>
            <person name="Magnuson J."/>
            <person name="Maillard F."/>
            <person name="Murat C."/>
            <person name="Nolan M."/>
            <person name="Ohm R.A."/>
            <person name="Pangilinan J."/>
            <person name="Pereira M.F."/>
            <person name="Perotto S."/>
            <person name="Peter M."/>
            <person name="Pfister S."/>
            <person name="Riley R."/>
            <person name="Sitrit Y."/>
            <person name="Stielow J.B."/>
            <person name="Szollosi G."/>
            <person name="Zifcakova L."/>
            <person name="Stursova M."/>
            <person name="Spatafora J.W."/>
            <person name="Tedersoo L."/>
            <person name="Vaario L.M."/>
            <person name="Yamada A."/>
            <person name="Yan M."/>
            <person name="Wang P."/>
            <person name="Xu J."/>
            <person name="Bruns T."/>
            <person name="Baldrian P."/>
            <person name="Vilgalys R."/>
            <person name="Dunand C."/>
            <person name="Henrissat B."/>
            <person name="Grigoriev I.V."/>
            <person name="Hibbett D."/>
            <person name="Nagy L.G."/>
            <person name="Martin F.M."/>
        </authorList>
    </citation>
    <scope>NUCLEOTIDE SEQUENCE</scope>
    <source>
        <strain evidence="6">UH-Tt-Lm1</strain>
    </source>
</reference>
<evidence type="ECO:0000313" key="6">
    <source>
        <dbReference type="EMBL" id="KAF9784938.1"/>
    </source>
</evidence>
<evidence type="ECO:0000256" key="2">
    <source>
        <dbReference type="ARBA" id="ARBA00022692"/>
    </source>
</evidence>
<feature type="transmembrane region" description="Helical" evidence="5">
    <location>
        <begin position="72"/>
        <end position="94"/>
    </location>
</feature>
<evidence type="ECO:0000313" key="7">
    <source>
        <dbReference type="Proteomes" id="UP000736335"/>
    </source>
</evidence>
<feature type="transmembrane region" description="Helical" evidence="5">
    <location>
        <begin position="146"/>
        <end position="174"/>
    </location>
</feature>
<evidence type="ECO:0000256" key="3">
    <source>
        <dbReference type="ARBA" id="ARBA00022989"/>
    </source>
</evidence>
<dbReference type="Proteomes" id="UP000736335">
    <property type="component" value="Unassembled WGS sequence"/>
</dbReference>